<evidence type="ECO:0000313" key="1">
    <source>
        <dbReference type="Proteomes" id="UP000085678"/>
    </source>
</evidence>
<dbReference type="InParanoid" id="A0A1S3KAQ2"/>
<evidence type="ECO:0000313" key="2">
    <source>
        <dbReference type="RefSeq" id="XP_013419336.1"/>
    </source>
</evidence>
<reference evidence="2" key="2">
    <citation type="submission" date="2025-08" db="UniProtKB">
        <authorList>
            <consortium name="RefSeq"/>
        </authorList>
    </citation>
    <scope>IDENTIFICATION</scope>
</reference>
<dbReference type="GeneID" id="106180021"/>
<dbReference type="Proteomes" id="UP000085678">
    <property type="component" value="Unplaced"/>
</dbReference>
<gene>
    <name evidence="2" type="primary">LOC106180021</name>
</gene>
<dbReference type="AlphaFoldDB" id="A0A1S3KAQ2"/>
<dbReference type="RefSeq" id="XP_013419336.1">
    <property type="nucleotide sequence ID" value="XM_013563882.1"/>
</dbReference>
<name>A0A1S3KAQ2_LINAN</name>
<sequence>MEFLNENINSGEYDMIVPGTHETSHLREEPEEIPDTCTVPQRKISRKTKECRLDRVVDVESEKLLCLKRLVEIEEEKLQLKKEVFQFKKMKWEAKVAQMNLQTMLE</sequence>
<proteinExistence type="predicted"/>
<dbReference type="KEGG" id="lak:106180021"/>
<keyword evidence="1" id="KW-1185">Reference proteome</keyword>
<organism evidence="1 2">
    <name type="scientific">Lingula anatina</name>
    <name type="common">Brachiopod</name>
    <name type="synonym">Lingula unguis</name>
    <dbReference type="NCBI Taxonomy" id="7574"/>
    <lineage>
        <taxon>Eukaryota</taxon>
        <taxon>Metazoa</taxon>
        <taxon>Spiralia</taxon>
        <taxon>Lophotrochozoa</taxon>
        <taxon>Brachiopoda</taxon>
        <taxon>Linguliformea</taxon>
        <taxon>Lingulata</taxon>
        <taxon>Lingulida</taxon>
        <taxon>Linguloidea</taxon>
        <taxon>Lingulidae</taxon>
        <taxon>Lingula</taxon>
    </lineage>
</organism>
<protein>
    <submittedName>
        <fullName evidence="2">Uncharacterized protein LOC106180021</fullName>
    </submittedName>
</protein>
<accession>A0A1S3KAQ2</accession>
<reference evidence="2" key="1">
    <citation type="journal article" date="2015" name="Nat. Commun.">
        <title>The Lingula genome provides insights into brachiopod evolution and the origin of phosphate biomineralization.</title>
        <authorList>
            <person name="Luo Y.J."/>
            <person name="Takeuchi T."/>
            <person name="Koyanagi R."/>
            <person name="Yamada L."/>
            <person name="Kanda M."/>
            <person name="Khalturina M."/>
            <person name="Fujie M."/>
            <person name="Yamasaki S.I."/>
            <person name="Endo K."/>
            <person name="Satoh N."/>
        </authorList>
    </citation>
    <scope>NUCLEOTIDE SEQUENCE</scope>
</reference>